<comment type="caution">
    <text evidence="10">The sequence shown here is derived from an EMBL/GenBank/DDBJ whole genome shotgun (WGS) entry which is preliminary data.</text>
</comment>
<comment type="function">
    <text evidence="9">Involved in nucleotide metabolism via production of dUMP, the immediate precursor of thymidine nucleotides, and decreases the intracellular concentration of dUTP so that uracil cannot be incorporated into DNA.</text>
</comment>
<evidence type="ECO:0000256" key="4">
    <source>
        <dbReference type="ARBA" id="ARBA00022801"/>
    </source>
</evidence>
<reference evidence="10" key="1">
    <citation type="submission" date="2020-04" db="EMBL/GenBank/DDBJ databases">
        <authorList>
            <person name="Alioto T."/>
            <person name="Alioto T."/>
            <person name="Gomez Garrido J."/>
        </authorList>
    </citation>
    <scope>NUCLEOTIDE SEQUENCE</scope>
    <source>
        <strain evidence="10">A484AB</strain>
    </source>
</reference>
<dbReference type="AlphaFoldDB" id="A0A6S7GEK7"/>
<evidence type="ECO:0000313" key="10">
    <source>
        <dbReference type="EMBL" id="CAB3987196.1"/>
    </source>
</evidence>
<dbReference type="Proteomes" id="UP001152795">
    <property type="component" value="Unassembled WGS sequence"/>
</dbReference>
<dbReference type="InterPro" id="IPR033704">
    <property type="entry name" value="dUTPase_trimeric"/>
</dbReference>
<evidence type="ECO:0000256" key="7">
    <source>
        <dbReference type="ARBA" id="ARBA00047686"/>
    </source>
</evidence>
<dbReference type="GO" id="GO:0046081">
    <property type="term" value="P:dUTP catabolic process"/>
    <property type="evidence" value="ECO:0007669"/>
    <property type="project" value="UniProtKB-UniRule"/>
</dbReference>
<keyword evidence="5 9" id="KW-0460">Magnesium</keyword>
<dbReference type="EC" id="3.6.1.23" evidence="9"/>
<evidence type="ECO:0000256" key="3">
    <source>
        <dbReference type="ARBA" id="ARBA00006581"/>
    </source>
</evidence>
<dbReference type="GO" id="GO:0004170">
    <property type="term" value="F:dUTP diphosphatase activity"/>
    <property type="evidence" value="ECO:0007669"/>
    <property type="project" value="UniProtKB-UniRule"/>
</dbReference>
<comment type="similarity">
    <text evidence="3 9">Belongs to the dUTPase family.</text>
</comment>
<evidence type="ECO:0000256" key="9">
    <source>
        <dbReference type="RuleBase" id="RU367024"/>
    </source>
</evidence>
<dbReference type="InterPro" id="IPR036157">
    <property type="entry name" value="dUTPase-like_sf"/>
</dbReference>
<comment type="cofactor">
    <cofactor evidence="1 9">
        <name>Mg(2+)</name>
        <dbReference type="ChEBI" id="CHEBI:18420"/>
    </cofactor>
</comment>
<evidence type="ECO:0000256" key="1">
    <source>
        <dbReference type="ARBA" id="ARBA00001946"/>
    </source>
</evidence>
<comment type="function">
    <text evidence="8">Catalyzes the cleavage of 2'-deoxyuridine 5'-triphosphate (dUTP) into 2'-deoxyuridine 5'-monophosphate (dUMP) and inorganic pyrophosphate and through its action efficiently prevents uracil misincorporation into DNA and at the same time provides dUMP, the substrate for de novo thymidylate biosynthesis. Inhibits peroxisome proliferator-activated receptor (PPAR) activity by binding of its N-terminal to PPAR, preventing the latter's dimerization with retinoid X receptor. Essential for embryonic development.</text>
</comment>
<dbReference type="NCBIfam" id="NF001862">
    <property type="entry name" value="PRK00601.1"/>
    <property type="match status" value="1"/>
</dbReference>
<gene>
    <name evidence="10" type="ORF">PACLA_8A077899</name>
</gene>
<comment type="catalytic activity">
    <reaction evidence="7 9">
        <text>dUTP + H2O = dUMP + diphosphate + H(+)</text>
        <dbReference type="Rhea" id="RHEA:10248"/>
        <dbReference type="ChEBI" id="CHEBI:15377"/>
        <dbReference type="ChEBI" id="CHEBI:15378"/>
        <dbReference type="ChEBI" id="CHEBI:33019"/>
        <dbReference type="ChEBI" id="CHEBI:61555"/>
        <dbReference type="ChEBI" id="CHEBI:246422"/>
        <dbReference type="EC" id="3.6.1.23"/>
    </reaction>
</comment>
<evidence type="ECO:0000256" key="8">
    <source>
        <dbReference type="ARBA" id="ARBA00057946"/>
    </source>
</evidence>
<evidence type="ECO:0000256" key="6">
    <source>
        <dbReference type="ARBA" id="ARBA00023080"/>
    </source>
</evidence>
<dbReference type="PANTHER" id="PTHR11241:SF0">
    <property type="entry name" value="DEOXYURIDINE 5'-TRIPHOSPHATE NUCLEOTIDOHYDROLASE"/>
    <property type="match status" value="1"/>
</dbReference>
<keyword evidence="4 9" id="KW-0378">Hydrolase</keyword>
<dbReference type="Pfam" id="PF00692">
    <property type="entry name" value="dUTPase"/>
    <property type="match status" value="1"/>
</dbReference>
<organism evidence="10 11">
    <name type="scientific">Paramuricea clavata</name>
    <name type="common">Red gorgonian</name>
    <name type="synonym">Violescent sea-whip</name>
    <dbReference type="NCBI Taxonomy" id="317549"/>
    <lineage>
        <taxon>Eukaryota</taxon>
        <taxon>Metazoa</taxon>
        <taxon>Cnidaria</taxon>
        <taxon>Anthozoa</taxon>
        <taxon>Octocorallia</taxon>
        <taxon>Malacalcyonacea</taxon>
        <taxon>Plexauridae</taxon>
        <taxon>Paramuricea</taxon>
    </lineage>
</organism>
<dbReference type="InterPro" id="IPR029054">
    <property type="entry name" value="dUTPase-like"/>
</dbReference>
<proteinExistence type="inferred from homology"/>
<comment type="pathway">
    <text evidence="2 9">Pyrimidine metabolism; dUMP biosynthesis; dUMP from dCTP (dUTP route): step 2/2.</text>
</comment>
<evidence type="ECO:0000313" key="11">
    <source>
        <dbReference type="Proteomes" id="UP001152795"/>
    </source>
</evidence>
<evidence type="ECO:0000256" key="2">
    <source>
        <dbReference type="ARBA" id="ARBA00005142"/>
    </source>
</evidence>
<accession>A0A6S7GEK7</accession>
<dbReference type="GO" id="GO:0000287">
    <property type="term" value="F:magnesium ion binding"/>
    <property type="evidence" value="ECO:0007669"/>
    <property type="project" value="UniProtKB-UniRule"/>
</dbReference>
<dbReference type="CDD" id="cd07557">
    <property type="entry name" value="trimeric_dUTPase"/>
    <property type="match status" value="1"/>
</dbReference>
<dbReference type="OrthoDB" id="419889at2759"/>
<dbReference type="EMBL" id="CACRXK020001133">
    <property type="protein sequence ID" value="CAB3987196.1"/>
    <property type="molecule type" value="Genomic_DNA"/>
</dbReference>
<sequence>MGQLFSSTAKTVASALYPCKEQLPVSLMFSKLSEKAIAPSRGSIGAAGYDLYAAHDVTIPAQGKAIVKTDIAVALPQGWYGRVAPRSGLSWKHHLDVGAGVIDSDYRGNVGVILFNLSHVDFDVKEGDRIAQLIIQRICTPELEEVESLDETTRGAGGYGSTGRN</sequence>
<dbReference type="InterPro" id="IPR008181">
    <property type="entry name" value="dUTPase"/>
</dbReference>
<dbReference type="FunFam" id="2.70.40.10:FF:000004">
    <property type="entry name" value="Deoxyuridine triphosphatase"/>
    <property type="match status" value="1"/>
</dbReference>
<dbReference type="UniPathway" id="UPA00610">
    <property type="reaction ID" value="UER00666"/>
</dbReference>
<protein>
    <recommendedName>
        <fullName evidence="9">Deoxyuridine 5'-triphosphate nucleotidohydrolase</fullName>
        <shortName evidence="9">dUTPase</shortName>
        <ecNumber evidence="9">3.6.1.23</ecNumber>
    </recommendedName>
    <alternativeName>
        <fullName evidence="9">dUTP pyrophosphatase</fullName>
    </alternativeName>
</protein>
<dbReference type="GO" id="GO:0006226">
    <property type="term" value="P:dUMP biosynthetic process"/>
    <property type="evidence" value="ECO:0007669"/>
    <property type="project" value="UniProtKB-UniRule"/>
</dbReference>
<name>A0A6S7GEK7_PARCT</name>
<evidence type="ECO:0000256" key="5">
    <source>
        <dbReference type="ARBA" id="ARBA00022842"/>
    </source>
</evidence>
<dbReference type="SUPFAM" id="SSF51283">
    <property type="entry name" value="dUTPase-like"/>
    <property type="match status" value="1"/>
</dbReference>
<keyword evidence="9" id="KW-0479">Metal-binding</keyword>
<dbReference type="PANTHER" id="PTHR11241">
    <property type="entry name" value="DEOXYURIDINE 5'-TRIPHOSPHATE NUCLEOTIDOHYDROLASE"/>
    <property type="match status" value="1"/>
</dbReference>
<keyword evidence="11" id="KW-1185">Reference proteome</keyword>
<keyword evidence="6 9" id="KW-0546">Nucleotide metabolism</keyword>
<dbReference type="Gene3D" id="2.70.40.10">
    <property type="match status" value="1"/>
</dbReference>
<dbReference type="NCBIfam" id="TIGR00576">
    <property type="entry name" value="dut"/>
    <property type="match status" value="1"/>
</dbReference>